<evidence type="ECO:0000259" key="1">
    <source>
        <dbReference type="Pfam" id="PF04233"/>
    </source>
</evidence>
<protein>
    <submittedName>
        <fullName evidence="2">Minor capsid protein</fullName>
    </submittedName>
</protein>
<dbReference type="Pfam" id="PF04233">
    <property type="entry name" value="Phage_Mu_F"/>
    <property type="match status" value="1"/>
</dbReference>
<reference evidence="2 3" key="1">
    <citation type="submission" date="2024-03" db="EMBL/GenBank/DDBJ databases">
        <title>Human intestinal bacterial collection.</title>
        <authorList>
            <person name="Pauvert C."/>
            <person name="Hitch T.C.A."/>
            <person name="Clavel T."/>
        </authorList>
    </citation>
    <scope>NUCLEOTIDE SEQUENCE [LARGE SCALE GENOMIC DNA]</scope>
    <source>
        <strain evidence="2 3">CLA-SR-H021</strain>
    </source>
</reference>
<dbReference type="EMBL" id="JBBMFM010000012">
    <property type="protein sequence ID" value="MEQ2424381.1"/>
    <property type="molecule type" value="Genomic_DNA"/>
</dbReference>
<proteinExistence type="predicted"/>
<sequence length="552" mass="63189">MKRNERKVRSTAKNKDYWGKRMAALEDSQYQRSATYYKDVQRQYMRATNSIQMDVMRWYQRLADNNGVSYAGAKKLLKKDELEEFKWTVEDYIKAGQENAVDQRWMKELENASARHHISYLEAMKLQMQQHAELLSTEFDGGMTDYLHEAYREQYYRTAFEVAKGTGVGTNLARLDDRRMDAIIRHPWAQDGENFSSRIWTNKDKLVRNLHTELTQNIIRGESPQKAIDSLSRTMEVSRGQAGRLIMTESAAISSAAQRDCLKGLGVGKYEILATLDGQTSEICRDMDGKVFDMKDYEVGTTAPPFHPNCRSTTVPYFDDEFTEGEMRAARDSSGKTYYVPSDMKYREWEKRYVPRSEKAGAFGMKRTSGQMEKRCIPLRTEVEKYSPRKSRWSGKVKADNERCEQEGCLGIKEWNCDITVRDDVPDGIMLHELLHSCSASYHSPADYIAHQGIEEASVELLTQEIAEKMGIAHIPGYTDTVGILRNLNNGLGLYESDMEFAKELFKQPMTERFNWLQDKVNGSIIHNEKVSIDEAAAIMDYVSKLGGGSVG</sequence>
<keyword evidence="3" id="KW-1185">Reference proteome</keyword>
<dbReference type="InterPro" id="IPR006528">
    <property type="entry name" value="Phage_head_morphogenesis_dom"/>
</dbReference>
<feature type="domain" description="Phage head morphogenesis" evidence="1">
    <location>
        <begin position="209"/>
        <end position="314"/>
    </location>
</feature>
<evidence type="ECO:0000313" key="2">
    <source>
        <dbReference type="EMBL" id="MEQ2424381.1"/>
    </source>
</evidence>
<dbReference type="NCBIfam" id="TIGR01641">
    <property type="entry name" value="phageSPP1_gp7"/>
    <property type="match status" value="1"/>
</dbReference>
<name>A0ABV1D3N1_9FIRM</name>
<gene>
    <name evidence="2" type="ORF">WMQ36_05290</name>
</gene>
<dbReference type="Proteomes" id="UP001454086">
    <property type="component" value="Unassembled WGS sequence"/>
</dbReference>
<comment type="caution">
    <text evidence="2">The sequence shown here is derived from an EMBL/GenBank/DDBJ whole genome shotgun (WGS) entry which is preliminary data.</text>
</comment>
<evidence type="ECO:0000313" key="3">
    <source>
        <dbReference type="Proteomes" id="UP001454086"/>
    </source>
</evidence>
<dbReference type="RefSeq" id="WP_349117895.1">
    <property type="nucleotide sequence ID" value="NZ_JBBMFM010000012.1"/>
</dbReference>
<organism evidence="2 3">
    <name type="scientific">Enterocloster hominis</name>
    <name type="common">ex Hitch et al. 2024</name>
    <dbReference type="NCBI Taxonomy" id="1917870"/>
    <lineage>
        <taxon>Bacteria</taxon>
        <taxon>Bacillati</taxon>
        <taxon>Bacillota</taxon>
        <taxon>Clostridia</taxon>
        <taxon>Lachnospirales</taxon>
        <taxon>Lachnospiraceae</taxon>
        <taxon>Enterocloster</taxon>
    </lineage>
</organism>
<accession>A0ABV1D3N1</accession>